<protein>
    <submittedName>
        <fullName evidence="1">Uncharacterized protein</fullName>
    </submittedName>
</protein>
<proteinExistence type="predicted"/>
<organism evidence="1 2">
    <name type="scientific">Lunasporangiospora selenospora</name>
    <dbReference type="NCBI Taxonomy" id="979761"/>
    <lineage>
        <taxon>Eukaryota</taxon>
        <taxon>Fungi</taxon>
        <taxon>Fungi incertae sedis</taxon>
        <taxon>Mucoromycota</taxon>
        <taxon>Mortierellomycotina</taxon>
        <taxon>Mortierellomycetes</taxon>
        <taxon>Mortierellales</taxon>
        <taxon>Mortierellaceae</taxon>
        <taxon>Lunasporangiospora</taxon>
    </lineage>
</organism>
<accession>A0A9P6KD70</accession>
<dbReference type="AlphaFoldDB" id="A0A9P6KD70"/>
<keyword evidence="2" id="KW-1185">Reference proteome</keyword>
<dbReference type="EMBL" id="JAABOA010001656">
    <property type="protein sequence ID" value="KAF9581124.1"/>
    <property type="molecule type" value="Genomic_DNA"/>
</dbReference>
<evidence type="ECO:0000313" key="2">
    <source>
        <dbReference type="Proteomes" id="UP000780801"/>
    </source>
</evidence>
<gene>
    <name evidence="1" type="ORF">BGW38_001976</name>
</gene>
<name>A0A9P6KD70_9FUNG</name>
<reference evidence="1" key="1">
    <citation type="journal article" date="2020" name="Fungal Divers.">
        <title>Resolving the Mortierellaceae phylogeny through synthesis of multi-gene phylogenetics and phylogenomics.</title>
        <authorList>
            <person name="Vandepol N."/>
            <person name="Liber J."/>
            <person name="Desiro A."/>
            <person name="Na H."/>
            <person name="Kennedy M."/>
            <person name="Barry K."/>
            <person name="Grigoriev I.V."/>
            <person name="Miller A.N."/>
            <person name="O'Donnell K."/>
            <person name="Stajich J.E."/>
            <person name="Bonito G."/>
        </authorList>
    </citation>
    <scope>NUCLEOTIDE SEQUENCE</scope>
    <source>
        <strain evidence="1">KOD1015</strain>
    </source>
</reference>
<comment type="caution">
    <text evidence="1">The sequence shown here is derived from an EMBL/GenBank/DDBJ whole genome shotgun (WGS) entry which is preliminary data.</text>
</comment>
<dbReference type="Proteomes" id="UP000780801">
    <property type="component" value="Unassembled WGS sequence"/>
</dbReference>
<evidence type="ECO:0000313" key="1">
    <source>
        <dbReference type="EMBL" id="KAF9581124.1"/>
    </source>
</evidence>
<sequence>QQKIPESTCRSQGLYWDLNDVFVSKSSDPPKDRSGNRICNNIAAVRCQPVLLAIKLDFDCVIITLVTRLSDNPHMLTATNNHRRDIFIFGIETDWEWGTGSISRNDNVISIQFLGQHNLDCSKEQDQENRQA</sequence>
<feature type="non-terminal residue" evidence="1">
    <location>
        <position position="1"/>
    </location>
</feature>